<reference evidence="3" key="1">
    <citation type="journal article" date="2021" name="IMA Fungus">
        <title>Genomic characterization of three marine fungi, including Emericellopsis atlantica sp. nov. with signatures of a generalist lifestyle and marine biomass degradation.</title>
        <authorList>
            <person name="Hagestad O.C."/>
            <person name="Hou L."/>
            <person name="Andersen J.H."/>
            <person name="Hansen E.H."/>
            <person name="Altermark B."/>
            <person name="Li C."/>
            <person name="Kuhnert E."/>
            <person name="Cox R.J."/>
            <person name="Crous P.W."/>
            <person name="Spatafora J.W."/>
            <person name="Lail K."/>
            <person name="Amirebrahimi M."/>
            <person name="Lipzen A."/>
            <person name="Pangilinan J."/>
            <person name="Andreopoulos W."/>
            <person name="Hayes R.D."/>
            <person name="Ng V."/>
            <person name="Grigoriev I.V."/>
            <person name="Jackson S.A."/>
            <person name="Sutton T.D.S."/>
            <person name="Dobson A.D.W."/>
            <person name="Rama T."/>
        </authorList>
    </citation>
    <scope>NUCLEOTIDE SEQUENCE</scope>
    <source>
        <strain evidence="3">TRa3180A</strain>
    </source>
</reference>
<protein>
    <submittedName>
        <fullName evidence="3">Uncharacterized protein</fullName>
    </submittedName>
</protein>
<evidence type="ECO:0000256" key="2">
    <source>
        <dbReference type="SAM" id="Phobius"/>
    </source>
</evidence>
<dbReference type="EMBL" id="MU254511">
    <property type="protein sequence ID" value="KAG9240268.1"/>
    <property type="molecule type" value="Genomic_DNA"/>
</dbReference>
<keyword evidence="2" id="KW-0812">Transmembrane</keyword>
<gene>
    <name evidence="3" type="ORF">BJ878DRAFT_484003</name>
</gene>
<feature type="non-terminal residue" evidence="3">
    <location>
        <position position="1"/>
    </location>
</feature>
<name>A0A9P8CAT6_9HELO</name>
<evidence type="ECO:0000256" key="1">
    <source>
        <dbReference type="SAM" id="MobiDB-lite"/>
    </source>
</evidence>
<feature type="transmembrane region" description="Helical" evidence="2">
    <location>
        <begin position="27"/>
        <end position="46"/>
    </location>
</feature>
<sequence length="231" mass="25944">WKLDETKEKEARTGLTEHLRYGRRWKIFLDALTTGFIIVCGLNFAMKVINRTAYTLEDLETLANQIKESRIYRLCEAFRPPSEQLLNAGHLDGCGEGSHERRLCVRDSRDSGCVYLGVSYVKSRGCLASKIEVRALDSEKTSRILGDLLAARLFESESAAKGYFPNALLSQRVEKRYSPDFEVRGGRFRGRVWTERWNADAPPFLDILRSPDTPMPGGASPESAPTGTASH</sequence>
<proteinExistence type="predicted"/>
<accession>A0A9P8CAT6</accession>
<dbReference type="OrthoDB" id="5324651at2759"/>
<dbReference type="AlphaFoldDB" id="A0A9P8CAT6"/>
<feature type="region of interest" description="Disordered" evidence="1">
    <location>
        <begin position="209"/>
        <end position="231"/>
    </location>
</feature>
<keyword evidence="4" id="KW-1185">Reference proteome</keyword>
<organism evidence="3 4">
    <name type="scientific">Calycina marina</name>
    <dbReference type="NCBI Taxonomy" id="1763456"/>
    <lineage>
        <taxon>Eukaryota</taxon>
        <taxon>Fungi</taxon>
        <taxon>Dikarya</taxon>
        <taxon>Ascomycota</taxon>
        <taxon>Pezizomycotina</taxon>
        <taxon>Leotiomycetes</taxon>
        <taxon>Helotiales</taxon>
        <taxon>Pezizellaceae</taxon>
        <taxon>Calycina</taxon>
    </lineage>
</organism>
<keyword evidence="2" id="KW-0472">Membrane</keyword>
<comment type="caution">
    <text evidence="3">The sequence shown here is derived from an EMBL/GenBank/DDBJ whole genome shotgun (WGS) entry which is preliminary data.</text>
</comment>
<evidence type="ECO:0000313" key="4">
    <source>
        <dbReference type="Proteomes" id="UP000887226"/>
    </source>
</evidence>
<evidence type="ECO:0000313" key="3">
    <source>
        <dbReference type="EMBL" id="KAG9240268.1"/>
    </source>
</evidence>
<keyword evidence="2" id="KW-1133">Transmembrane helix</keyword>
<dbReference type="Proteomes" id="UP000887226">
    <property type="component" value="Unassembled WGS sequence"/>
</dbReference>